<evidence type="ECO:0000313" key="5">
    <source>
        <dbReference type="Proteomes" id="UP000284842"/>
    </source>
</evidence>
<dbReference type="STRING" id="181874.A0A409YU52"/>
<dbReference type="Proteomes" id="UP000284842">
    <property type="component" value="Unassembled WGS sequence"/>
</dbReference>
<sequence length="380" mass="40637">MTSNSQPIKVGFVGLSTTGGWASLALAPALLDSSLEAKYNLVAICTTSQASAEATSAKYSSLTKRPVKAYYGPSGLASLANDPEVDLVAVSVRAWRHKEVVMALIEGGKDLFVEWPVGRNLDETREIAEAVKRKGVKMIVGLQGRMSKIAIKVKEIIASGAIGKVQYTTYNAMMGTELGYWGPFPKADTKDTLFIENGVRPITTAGGHLMDTFTHILGDFTSVTATASRIHETHTLIDNNGNPTGETLPSEMSDHYTFSGRLVGGAHATIMIRAGVKTTPGHKTLQWEIEGSEGLIRMESDFVLGGVLGGANPVVYLNGERIDIEGAPVGPDPISPLVAMWDAYTQGEKGGYATLDDAIRIKKLTEAVERSAVEGRTVRL</sequence>
<dbReference type="EMBL" id="NHTK01000632">
    <property type="protein sequence ID" value="PPR06513.1"/>
    <property type="molecule type" value="Genomic_DNA"/>
</dbReference>
<name>A0A409YU52_9AGAR</name>
<proteinExistence type="predicted"/>
<dbReference type="InterPro" id="IPR036291">
    <property type="entry name" value="NAD(P)-bd_dom_sf"/>
</dbReference>
<dbReference type="Pfam" id="PF22685">
    <property type="entry name" value="Gal80p_C-like"/>
    <property type="match status" value="1"/>
</dbReference>
<dbReference type="Gene3D" id="3.30.360.10">
    <property type="entry name" value="Dihydrodipicolinate Reductase, domain 2"/>
    <property type="match status" value="1"/>
</dbReference>
<reference evidence="4 5" key="1">
    <citation type="journal article" date="2018" name="Evol. Lett.">
        <title>Horizontal gene cluster transfer increased hallucinogenic mushroom diversity.</title>
        <authorList>
            <person name="Reynolds H.T."/>
            <person name="Vijayakumar V."/>
            <person name="Gluck-Thaler E."/>
            <person name="Korotkin H.B."/>
            <person name="Matheny P.B."/>
            <person name="Slot J.C."/>
        </authorList>
    </citation>
    <scope>NUCLEOTIDE SEQUENCE [LARGE SCALE GENOMIC DNA]</scope>
    <source>
        <strain evidence="4 5">2629</strain>
    </source>
</reference>
<dbReference type="InterPro" id="IPR000683">
    <property type="entry name" value="Gfo/Idh/MocA-like_OxRdtase_N"/>
</dbReference>
<feature type="domain" description="Gal80p-like C-terminal" evidence="3">
    <location>
        <begin position="151"/>
        <end position="300"/>
    </location>
</feature>
<accession>A0A409YU52</accession>
<keyword evidence="1" id="KW-0560">Oxidoreductase</keyword>
<dbReference type="Pfam" id="PF01408">
    <property type="entry name" value="GFO_IDH_MocA"/>
    <property type="match status" value="1"/>
</dbReference>
<dbReference type="FunCoup" id="A0A409YU52">
    <property type="interactions" value="26"/>
</dbReference>
<dbReference type="InterPro" id="IPR055080">
    <property type="entry name" value="Gal80p-like_C"/>
</dbReference>
<evidence type="ECO:0000259" key="2">
    <source>
        <dbReference type="Pfam" id="PF01408"/>
    </source>
</evidence>
<organism evidence="4 5">
    <name type="scientific">Panaeolus cyanescens</name>
    <dbReference type="NCBI Taxonomy" id="181874"/>
    <lineage>
        <taxon>Eukaryota</taxon>
        <taxon>Fungi</taxon>
        <taxon>Dikarya</taxon>
        <taxon>Basidiomycota</taxon>
        <taxon>Agaricomycotina</taxon>
        <taxon>Agaricomycetes</taxon>
        <taxon>Agaricomycetidae</taxon>
        <taxon>Agaricales</taxon>
        <taxon>Agaricineae</taxon>
        <taxon>Galeropsidaceae</taxon>
        <taxon>Panaeolus</taxon>
    </lineage>
</organism>
<dbReference type="GO" id="GO:0016491">
    <property type="term" value="F:oxidoreductase activity"/>
    <property type="evidence" value="ECO:0007669"/>
    <property type="project" value="UniProtKB-KW"/>
</dbReference>
<evidence type="ECO:0000256" key="1">
    <source>
        <dbReference type="ARBA" id="ARBA00023002"/>
    </source>
</evidence>
<dbReference type="OrthoDB" id="64915at2759"/>
<keyword evidence="5" id="KW-1185">Reference proteome</keyword>
<dbReference type="Gene3D" id="3.40.50.720">
    <property type="entry name" value="NAD(P)-binding Rossmann-like Domain"/>
    <property type="match status" value="1"/>
</dbReference>
<evidence type="ECO:0000259" key="3">
    <source>
        <dbReference type="Pfam" id="PF22685"/>
    </source>
</evidence>
<dbReference type="AlphaFoldDB" id="A0A409YU52"/>
<comment type="caution">
    <text evidence="4">The sequence shown here is derived from an EMBL/GenBank/DDBJ whole genome shotgun (WGS) entry which is preliminary data.</text>
</comment>
<gene>
    <name evidence="4" type="ORF">CVT24_002627</name>
</gene>
<protein>
    <submittedName>
        <fullName evidence="4">Uncharacterized protein</fullName>
    </submittedName>
</protein>
<dbReference type="SUPFAM" id="SSF51735">
    <property type="entry name" value="NAD(P)-binding Rossmann-fold domains"/>
    <property type="match status" value="1"/>
</dbReference>
<dbReference type="InParanoid" id="A0A409YU52"/>
<dbReference type="PANTHER" id="PTHR43818:SF11">
    <property type="entry name" value="BCDNA.GH03377"/>
    <property type="match status" value="1"/>
</dbReference>
<evidence type="ECO:0000313" key="4">
    <source>
        <dbReference type="EMBL" id="PPR06513.1"/>
    </source>
</evidence>
<feature type="domain" description="Gfo/Idh/MocA-like oxidoreductase N-terminal" evidence="2">
    <location>
        <begin position="8"/>
        <end position="141"/>
    </location>
</feature>
<dbReference type="SUPFAM" id="SSF55347">
    <property type="entry name" value="Glyceraldehyde-3-phosphate dehydrogenase-like, C-terminal domain"/>
    <property type="match status" value="1"/>
</dbReference>
<dbReference type="GO" id="GO:0000166">
    <property type="term" value="F:nucleotide binding"/>
    <property type="evidence" value="ECO:0007669"/>
    <property type="project" value="InterPro"/>
</dbReference>
<dbReference type="InterPro" id="IPR050463">
    <property type="entry name" value="Gfo/Idh/MocA_oxidrdct_glycsds"/>
</dbReference>
<dbReference type="PANTHER" id="PTHR43818">
    <property type="entry name" value="BCDNA.GH03377"/>
    <property type="match status" value="1"/>
</dbReference>